<evidence type="ECO:0000256" key="1">
    <source>
        <dbReference type="SAM" id="MobiDB-lite"/>
    </source>
</evidence>
<feature type="compositionally biased region" description="Basic and acidic residues" evidence="1">
    <location>
        <begin position="142"/>
        <end position="151"/>
    </location>
</feature>
<feature type="compositionally biased region" description="Basic and acidic residues" evidence="1">
    <location>
        <begin position="33"/>
        <end position="48"/>
    </location>
</feature>
<evidence type="ECO:0000313" key="3">
    <source>
        <dbReference type="Proteomes" id="UP000664940"/>
    </source>
</evidence>
<gene>
    <name evidence="2" type="ORF">HJG60_008373</name>
</gene>
<organism evidence="2 3">
    <name type="scientific">Phyllostomus discolor</name>
    <name type="common">pale spear-nosed bat</name>
    <dbReference type="NCBI Taxonomy" id="89673"/>
    <lineage>
        <taxon>Eukaryota</taxon>
        <taxon>Metazoa</taxon>
        <taxon>Chordata</taxon>
        <taxon>Craniata</taxon>
        <taxon>Vertebrata</taxon>
        <taxon>Euteleostomi</taxon>
        <taxon>Mammalia</taxon>
        <taxon>Eutheria</taxon>
        <taxon>Laurasiatheria</taxon>
        <taxon>Chiroptera</taxon>
        <taxon>Yangochiroptera</taxon>
        <taxon>Phyllostomidae</taxon>
        <taxon>Phyllostominae</taxon>
        <taxon>Phyllostomus</taxon>
    </lineage>
</organism>
<sequence length="188" mass="20845">MELGKTGGGIDLGQHQELSFGHVKFEMPLQSSKQKDQGAESSSVREVKAISIYSPEKRWEQQGRESRWQRGEPGTAAALGGREMAWVPQRLSGPEERTVRRELGYSSRQGNGISGRQERLTRPWECCRRVTAGFSDEEDESVSAKRERLEPEQSGLEGESKKMNQRGGWGGGGGGGGRRMYGFSVQKL</sequence>
<protein>
    <submittedName>
        <fullName evidence="2">Uncharacterized protein</fullName>
    </submittedName>
</protein>
<name>A0A834DQC6_9CHIR</name>
<dbReference type="EMBL" id="JABVXQ010000011">
    <property type="protein sequence ID" value="KAF6086167.1"/>
    <property type="molecule type" value="Genomic_DNA"/>
</dbReference>
<dbReference type="Proteomes" id="UP000664940">
    <property type="component" value="Unassembled WGS sequence"/>
</dbReference>
<dbReference type="AlphaFoldDB" id="A0A834DQC6"/>
<feature type="compositionally biased region" description="Basic and acidic residues" evidence="1">
    <location>
        <begin position="55"/>
        <end position="70"/>
    </location>
</feature>
<feature type="region of interest" description="Disordered" evidence="1">
    <location>
        <begin position="133"/>
        <end position="188"/>
    </location>
</feature>
<feature type="compositionally biased region" description="Basic and acidic residues" evidence="1">
    <location>
        <begin position="93"/>
        <end position="103"/>
    </location>
</feature>
<feature type="region of interest" description="Disordered" evidence="1">
    <location>
        <begin position="23"/>
        <end position="119"/>
    </location>
</feature>
<accession>A0A834DQC6</accession>
<proteinExistence type="predicted"/>
<comment type="caution">
    <text evidence="2">The sequence shown here is derived from an EMBL/GenBank/DDBJ whole genome shotgun (WGS) entry which is preliminary data.</text>
</comment>
<reference evidence="2 3" key="1">
    <citation type="journal article" date="2020" name="Nature">
        <title>Six reference-quality genomes reveal evolution of bat adaptations.</title>
        <authorList>
            <person name="Jebb D."/>
            <person name="Huang Z."/>
            <person name="Pippel M."/>
            <person name="Hughes G.M."/>
            <person name="Lavrichenko K."/>
            <person name="Devanna P."/>
            <person name="Winkler S."/>
            <person name="Jermiin L.S."/>
            <person name="Skirmuntt E.C."/>
            <person name="Katzourakis A."/>
            <person name="Burkitt-Gray L."/>
            <person name="Ray D.A."/>
            <person name="Sullivan K.A.M."/>
            <person name="Roscito J.G."/>
            <person name="Kirilenko B.M."/>
            <person name="Davalos L.M."/>
            <person name="Corthals A.P."/>
            <person name="Power M.L."/>
            <person name="Jones G."/>
            <person name="Ransome R.D."/>
            <person name="Dechmann D.K.N."/>
            <person name="Locatelli A.G."/>
            <person name="Puechmaille S.J."/>
            <person name="Fedrigo O."/>
            <person name="Jarvis E.D."/>
            <person name="Hiller M."/>
            <person name="Vernes S.C."/>
            <person name="Myers E.W."/>
            <person name="Teeling E.C."/>
        </authorList>
    </citation>
    <scope>NUCLEOTIDE SEQUENCE [LARGE SCALE GENOMIC DNA]</scope>
    <source>
        <strain evidence="2">Bat1K_MPI-CBG_1</strain>
    </source>
</reference>
<evidence type="ECO:0000313" key="2">
    <source>
        <dbReference type="EMBL" id="KAF6086167.1"/>
    </source>
</evidence>
<feature type="compositionally biased region" description="Gly residues" evidence="1">
    <location>
        <begin position="167"/>
        <end position="179"/>
    </location>
</feature>